<dbReference type="Gene3D" id="2.40.260.10">
    <property type="entry name" value="Sortase"/>
    <property type="match status" value="1"/>
</dbReference>
<gene>
    <name evidence="3" type="ORF">PQ472_01665</name>
</gene>
<feature type="chain" id="PRO_5045465992" evidence="2">
    <location>
        <begin position="22"/>
        <end position="174"/>
    </location>
</feature>
<organism evidence="3 4">
    <name type="scientific">Lacticaseibacillus pabuli</name>
    <dbReference type="NCBI Taxonomy" id="3025672"/>
    <lineage>
        <taxon>Bacteria</taxon>
        <taxon>Bacillati</taxon>
        <taxon>Bacillota</taxon>
        <taxon>Bacilli</taxon>
        <taxon>Lactobacillales</taxon>
        <taxon>Lactobacillaceae</taxon>
        <taxon>Lacticaseibacillus</taxon>
    </lineage>
</organism>
<sequence length="174" mass="18240">MKFNGIGFLAAMLIFVGGSVAGTSAAAVGTDANSVSASTRSSVKSSISFAGTSVPVIKGNMNITTAPKGNVAETWGGQTTLSVSDNQSTHIIGHDGTRFGEITKLKKGSPVKVVDVHGQTKTYHVTQVSNVTDYGLLQGTKTDVWNKIVNAKQGEQVVLQTCLSETLNRVVWAR</sequence>
<feature type="signal peptide" evidence="2">
    <location>
        <begin position="1"/>
        <end position="21"/>
    </location>
</feature>
<dbReference type="EMBL" id="CP117884">
    <property type="protein sequence ID" value="WDF82976.1"/>
    <property type="molecule type" value="Genomic_DNA"/>
</dbReference>
<evidence type="ECO:0000256" key="2">
    <source>
        <dbReference type="SAM" id="SignalP"/>
    </source>
</evidence>
<evidence type="ECO:0000313" key="4">
    <source>
        <dbReference type="Proteomes" id="UP001220377"/>
    </source>
</evidence>
<dbReference type="InterPro" id="IPR023365">
    <property type="entry name" value="Sortase_dom-sf"/>
</dbReference>
<evidence type="ECO:0000313" key="3">
    <source>
        <dbReference type="EMBL" id="WDF82976.1"/>
    </source>
</evidence>
<protein>
    <submittedName>
        <fullName evidence="3">Sortase</fullName>
    </submittedName>
</protein>
<reference evidence="3 4" key="1">
    <citation type="submission" date="2023-02" db="EMBL/GenBank/DDBJ databases">
        <title>Genome sequence of Lacticaseibacillus sp. KACC 23028.</title>
        <authorList>
            <person name="Kim S."/>
            <person name="Heo J."/>
            <person name="Kwon S.-W."/>
        </authorList>
    </citation>
    <scope>NUCLEOTIDE SEQUENCE [LARGE SCALE GENOMIC DNA]</scope>
    <source>
        <strain evidence="3 4">KACC 23028</strain>
    </source>
</reference>
<proteinExistence type="predicted"/>
<keyword evidence="4" id="KW-1185">Reference proteome</keyword>
<accession>A0ABY7WT96</accession>
<dbReference type="SUPFAM" id="SSF63817">
    <property type="entry name" value="Sortase"/>
    <property type="match status" value="1"/>
</dbReference>
<name>A0ABY7WT96_9LACO</name>
<keyword evidence="2" id="KW-0732">Signal</keyword>
<dbReference type="RefSeq" id="WP_274260797.1">
    <property type="nucleotide sequence ID" value="NZ_CP117884.1"/>
</dbReference>
<keyword evidence="1" id="KW-0378">Hydrolase</keyword>
<dbReference type="Proteomes" id="UP001220377">
    <property type="component" value="Chromosome"/>
</dbReference>
<dbReference type="Pfam" id="PF04203">
    <property type="entry name" value="Sortase"/>
    <property type="match status" value="1"/>
</dbReference>
<dbReference type="InterPro" id="IPR005754">
    <property type="entry name" value="Sortase"/>
</dbReference>
<evidence type="ECO:0000256" key="1">
    <source>
        <dbReference type="ARBA" id="ARBA00022801"/>
    </source>
</evidence>